<evidence type="ECO:0000256" key="2">
    <source>
        <dbReference type="ARBA" id="ARBA00023125"/>
    </source>
</evidence>
<accession>A0A923LL53</accession>
<dbReference type="Proteomes" id="UP000652477">
    <property type="component" value="Unassembled WGS sequence"/>
</dbReference>
<dbReference type="SMART" id="SM00345">
    <property type="entry name" value="HTH_GNTR"/>
    <property type="match status" value="1"/>
</dbReference>
<keyword evidence="1" id="KW-0805">Transcription regulation</keyword>
<dbReference type="CDD" id="cd07377">
    <property type="entry name" value="WHTH_GntR"/>
    <property type="match status" value="1"/>
</dbReference>
<dbReference type="PROSITE" id="PS50949">
    <property type="entry name" value="HTH_GNTR"/>
    <property type="match status" value="1"/>
</dbReference>
<reference evidence="5" key="1">
    <citation type="submission" date="2020-08" db="EMBL/GenBank/DDBJ databases">
        <title>Genome public.</title>
        <authorList>
            <person name="Liu C."/>
            <person name="Sun Q."/>
        </authorList>
    </citation>
    <scope>NUCLEOTIDE SEQUENCE</scope>
    <source>
        <strain evidence="5">NSJ-55</strain>
    </source>
</reference>
<evidence type="ECO:0000259" key="4">
    <source>
        <dbReference type="PROSITE" id="PS50949"/>
    </source>
</evidence>
<dbReference type="EMBL" id="JACOPF010000003">
    <property type="protein sequence ID" value="MBC5689934.1"/>
    <property type="molecule type" value="Genomic_DNA"/>
</dbReference>
<feature type="domain" description="HTH gntR-type" evidence="4">
    <location>
        <begin position="11"/>
        <end position="79"/>
    </location>
</feature>
<dbReference type="Pfam" id="PF00392">
    <property type="entry name" value="GntR"/>
    <property type="match status" value="1"/>
</dbReference>
<dbReference type="Pfam" id="PF07729">
    <property type="entry name" value="FCD"/>
    <property type="match status" value="1"/>
</dbReference>
<dbReference type="PANTHER" id="PTHR43537:SF5">
    <property type="entry name" value="UXU OPERON TRANSCRIPTIONAL REGULATOR"/>
    <property type="match status" value="1"/>
</dbReference>
<keyword evidence="6" id="KW-1185">Reference proteome</keyword>
<dbReference type="InterPro" id="IPR011711">
    <property type="entry name" value="GntR_C"/>
</dbReference>
<dbReference type="GO" id="GO:0003700">
    <property type="term" value="F:DNA-binding transcription factor activity"/>
    <property type="evidence" value="ECO:0007669"/>
    <property type="project" value="InterPro"/>
</dbReference>
<dbReference type="RefSeq" id="WP_186876596.1">
    <property type="nucleotide sequence ID" value="NZ_JACOPF010000003.1"/>
</dbReference>
<dbReference type="GO" id="GO:0003677">
    <property type="term" value="F:DNA binding"/>
    <property type="evidence" value="ECO:0007669"/>
    <property type="project" value="UniProtKB-KW"/>
</dbReference>
<evidence type="ECO:0000313" key="5">
    <source>
        <dbReference type="EMBL" id="MBC5689934.1"/>
    </source>
</evidence>
<keyword evidence="3" id="KW-0804">Transcription</keyword>
<dbReference type="SMART" id="SM00895">
    <property type="entry name" value="FCD"/>
    <property type="match status" value="1"/>
</dbReference>
<dbReference type="SUPFAM" id="SSF46785">
    <property type="entry name" value="Winged helix' DNA-binding domain"/>
    <property type="match status" value="1"/>
</dbReference>
<comment type="caution">
    <text evidence="5">The sequence shown here is derived from an EMBL/GenBank/DDBJ whole genome shotgun (WGS) entry which is preliminary data.</text>
</comment>
<dbReference type="SUPFAM" id="SSF48008">
    <property type="entry name" value="GntR ligand-binding domain-like"/>
    <property type="match status" value="1"/>
</dbReference>
<gene>
    <name evidence="5" type="ORF">H8S37_13535</name>
</gene>
<evidence type="ECO:0000313" key="6">
    <source>
        <dbReference type="Proteomes" id="UP000652477"/>
    </source>
</evidence>
<dbReference type="InterPro" id="IPR036390">
    <property type="entry name" value="WH_DNA-bd_sf"/>
</dbReference>
<organism evidence="5 6">
    <name type="scientific">Mediterraneibacter hominis</name>
    <dbReference type="NCBI Taxonomy" id="2763054"/>
    <lineage>
        <taxon>Bacteria</taxon>
        <taxon>Bacillati</taxon>
        <taxon>Bacillota</taxon>
        <taxon>Clostridia</taxon>
        <taxon>Lachnospirales</taxon>
        <taxon>Lachnospiraceae</taxon>
        <taxon>Mediterraneibacter</taxon>
    </lineage>
</organism>
<evidence type="ECO:0000256" key="3">
    <source>
        <dbReference type="ARBA" id="ARBA00023163"/>
    </source>
</evidence>
<dbReference type="PANTHER" id="PTHR43537">
    <property type="entry name" value="TRANSCRIPTIONAL REGULATOR, GNTR FAMILY"/>
    <property type="match status" value="1"/>
</dbReference>
<name>A0A923LL53_9FIRM</name>
<dbReference type="Gene3D" id="1.20.120.530">
    <property type="entry name" value="GntR ligand-binding domain-like"/>
    <property type="match status" value="1"/>
</dbReference>
<proteinExistence type="predicted"/>
<keyword evidence="2" id="KW-0238">DNA-binding</keyword>
<dbReference type="Gene3D" id="1.10.10.10">
    <property type="entry name" value="Winged helix-like DNA-binding domain superfamily/Winged helix DNA-binding domain"/>
    <property type="match status" value="1"/>
</dbReference>
<protein>
    <submittedName>
        <fullName evidence="5">FadR family transcriptional regulator</fullName>
    </submittedName>
</protein>
<dbReference type="AlphaFoldDB" id="A0A923LL53"/>
<dbReference type="InterPro" id="IPR036388">
    <property type="entry name" value="WH-like_DNA-bd_sf"/>
</dbReference>
<dbReference type="InterPro" id="IPR008920">
    <property type="entry name" value="TF_FadR/GntR_C"/>
</dbReference>
<dbReference type="InterPro" id="IPR000524">
    <property type="entry name" value="Tscrpt_reg_HTH_GntR"/>
</dbReference>
<dbReference type="PRINTS" id="PR00035">
    <property type="entry name" value="HTHGNTR"/>
</dbReference>
<evidence type="ECO:0000256" key="1">
    <source>
        <dbReference type="ARBA" id="ARBA00023015"/>
    </source>
</evidence>
<sequence>MGLETIQSNDKSLPELVAGQITGLIADNEYKKGEKLPNEFQLAQSLNVGRGTIREAIKILVSKNIVEIRRGLGTFVAEKPGLVDDPLGLGFIKNKRKLTKDLLEVRSMIEPEIAALAAERATDSDIEKILEACQAVEDKIHKGETFEEDDVAFHKLIAKSSKNQVVLNVLPVIHSAIKELVEVTNAGLTEQTMRTHRAVADAIAAREPEKAKEAMLAHMLYNKEYLGKH</sequence>